<evidence type="ECO:0000313" key="1">
    <source>
        <dbReference type="EMBL" id="KKT41011.1"/>
    </source>
</evidence>
<organism evidence="1 2">
    <name type="scientific">Candidatus Giovannonibacteria bacterium GW2011_GWA2_44_13b</name>
    <dbReference type="NCBI Taxonomy" id="1618647"/>
    <lineage>
        <taxon>Bacteria</taxon>
        <taxon>Candidatus Giovannoniibacteriota</taxon>
    </lineage>
</organism>
<accession>A0A0G1H0S0</accession>
<comment type="caution">
    <text evidence="1">The sequence shown here is derived from an EMBL/GenBank/DDBJ whole genome shotgun (WGS) entry which is preliminary data.</text>
</comment>
<dbReference type="AlphaFoldDB" id="A0A0G1H0S0"/>
<proteinExistence type="predicted"/>
<name>A0A0G1H0S0_9BACT</name>
<reference evidence="1 2" key="1">
    <citation type="journal article" date="2015" name="Nature">
        <title>rRNA introns, odd ribosomes, and small enigmatic genomes across a large radiation of phyla.</title>
        <authorList>
            <person name="Brown C.T."/>
            <person name="Hug L.A."/>
            <person name="Thomas B.C."/>
            <person name="Sharon I."/>
            <person name="Castelle C.J."/>
            <person name="Singh A."/>
            <person name="Wilkins M.J."/>
            <person name="Williams K.H."/>
            <person name="Banfield J.F."/>
        </authorList>
    </citation>
    <scope>NUCLEOTIDE SEQUENCE [LARGE SCALE GENOMIC DNA]</scope>
</reference>
<evidence type="ECO:0000313" key="2">
    <source>
        <dbReference type="Proteomes" id="UP000034736"/>
    </source>
</evidence>
<sequence length="29" mass="3276">LAYKTPYEIMILNNRFISTSKIPTGAFEG</sequence>
<protein>
    <submittedName>
        <fullName evidence="1">Uncharacterized protein</fullName>
    </submittedName>
</protein>
<gene>
    <name evidence="1" type="ORF">UW30_C0014G0020</name>
</gene>
<feature type="non-terminal residue" evidence="1">
    <location>
        <position position="1"/>
    </location>
</feature>
<dbReference type="EMBL" id="LCHU01000014">
    <property type="protein sequence ID" value="KKT41011.1"/>
    <property type="molecule type" value="Genomic_DNA"/>
</dbReference>
<dbReference type="Proteomes" id="UP000034736">
    <property type="component" value="Unassembled WGS sequence"/>
</dbReference>